<protein>
    <recommendedName>
        <fullName evidence="4">Pilus assembly protein PilV</fullName>
    </recommendedName>
</protein>
<keyword evidence="1" id="KW-1133">Transmembrane helix</keyword>
<dbReference type="RefSeq" id="WP_020581522.1">
    <property type="nucleotide sequence ID" value="NZ_JOJP01000001.1"/>
</dbReference>
<dbReference type="InterPro" id="IPR012902">
    <property type="entry name" value="N_methyl_site"/>
</dbReference>
<dbReference type="eggNOG" id="COG4967">
    <property type="taxonomic scope" value="Bacteria"/>
</dbReference>
<keyword evidence="3" id="KW-1185">Reference proteome</keyword>
<accession>A0A081KFB4</accession>
<name>A0A081KFB4_9GAMM</name>
<feature type="transmembrane region" description="Helical" evidence="1">
    <location>
        <begin position="12"/>
        <end position="36"/>
    </location>
</feature>
<dbReference type="NCBIfam" id="TIGR02532">
    <property type="entry name" value="IV_pilin_GFxxxE"/>
    <property type="match status" value="1"/>
</dbReference>
<keyword evidence="1" id="KW-0472">Membrane</keyword>
<dbReference type="Proteomes" id="UP000027997">
    <property type="component" value="Unassembled WGS sequence"/>
</dbReference>
<dbReference type="InterPro" id="IPR013362">
    <property type="entry name" value="Pilus_4_PilV"/>
</dbReference>
<organism evidence="2 3">
    <name type="scientific">Endozoicomonas elysicola</name>
    <dbReference type="NCBI Taxonomy" id="305900"/>
    <lineage>
        <taxon>Bacteria</taxon>
        <taxon>Pseudomonadati</taxon>
        <taxon>Pseudomonadota</taxon>
        <taxon>Gammaproteobacteria</taxon>
        <taxon>Oceanospirillales</taxon>
        <taxon>Endozoicomonadaceae</taxon>
        <taxon>Endozoicomonas</taxon>
    </lineage>
</organism>
<sequence>MIHFEHTQKASSGFTLVEVLISVLILASGMLGISVVQTRSLSYSQIAYFNNAANTIGYDMLDRIRSNPVFSIDGPGYSVGLGSIPTVYPDNCVVADCTPAQLATYDINQWKFIINEQLPNGDGSIVMADTPEGRVYTITIFFDDSKGALPRRNIVIRGGV</sequence>
<comment type="caution">
    <text evidence="2">The sequence shown here is derived from an EMBL/GenBank/DDBJ whole genome shotgun (WGS) entry which is preliminary data.</text>
</comment>
<evidence type="ECO:0000313" key="2">
    <source>
        <dbReference type="EMBL" id="KEI72840.1"/>
    </source>
</evidence>
<dbReference type="AlphaFoldDB" id="A0A081KFB4"/>
<reference evidence="2 3" key="1">
    <citation type="submission" date="2014-06" db="EMBL/GenBank/DDBJ databases">
        <title>Whole Genome Sequences of Three Symbiotic Endozoicomonas Bacteria.</title>
        <authorList>
            <person name="Neave M.J."/>
            <person name="Apprill A."/>
            <person name="Voolstra C.R."/>
        </authorList>
    </citation>
    <scope>NUCLEOTIDE SEQUENCE [LARGE SCALE GENOMIC DNA]</scope>
    <source>
        <strain evidence="2 3">DSM 22380</strain>
    </source>
</reference>
<dbReference type="EMBL" id="JOJP01000001">
    <property type="protein sequence ID" value="KEI72840.1"/>
    <property type="molecule type" value="Genomic_DNA"/>
</dbReference>
<gene>
    <name evidence="2" type="ORF">GV64_20825</name>
</gene>
<keyword evidence="1" id="KW-0812">Transmembrane</keyword>
<dbReference type="Pfam" id="PF07963">
    <property type="entry name" value="N_methyl"/>
    <property type="match status" value="1"/>
</dbReference>
<dbReference type="NCBIfam" id="TIGR02523">
    <property type="entry name" value="type_IV_pilV"/>
    <property type="match status" value="1"/>
</dbReference>
<dbReference type="STRING" id="305900.GV64_20825"/>
<evidence type="ECO:0000256" key="1">
    <source>
        <dbReference type="SAM" id="Phobius"/>
    </source>
</evidence>
<evidence type="ECO:0008006" key="4">
    <source>
        <dbReference type="Google" id="ProtNLM"/>
    </source>
</evidence>
<evidence type="ECO:0000313" key="3">
    <source>
        <dbReference type="Proteomes" id="UP000027997"/>
    </source>
</evidence>
<proteinExistence type="predicted"/>